<dbReference type="Pfam" id="PF00107">
    <property type="entry name" value="ADH_zinc_N"/>
    <property type="match status" value="1"/>
</dbReference>
<dbReference type="CDD" id="cd08278">
    <property type="entry name" value="benzyl_alcohol_DH"/>
    <property type="match status" value="1"/>
</dbReference>
<dbReference type="InterPro" id="IPR002328">
    <property type="entry name" value="ADH_Zn_CS"/>
</dbReference>
<evidence type="ECO:0000256" key="2">
    <source>
        <dbReference type="ARBA" id="ARBA00008072"/>
    </source>
</evidence>
<dbReference type="InterPro" id="IPR013154">
    <property type="entry name" value="ADH-like_N"/>
</dbReference>
<dbReference type="InterPro" id="IPR013149">
    <property type="entry name" value="ADH-like_C"/>
</dbReference>
<feature type="domain" description="Enoyl reductase (ER)" evidence="7">
    <location>
        <begin position="12"/>
        <end position="367"/>
    </location>
</feature>
<dbReference type="FunFam" id="3.40.50.720:FF:000003">
    <property type="entry name" value="S-(hydroxymethyl)glutathione dehydrogenase"/>
    <property type="match status" value="1"/>
</dbReference>
<dbReference type="InterPro" id="IPR011032">
    <property type="entry name" value="GroES-like_sf"/>
</dbReference>
<dbReference type="RefSeq" id="WP_127096897.1">
    <property type="nucleotide sequence ID" value="NZ_CP031423.1"/>
</dbReference>
<dbReference type="Gene3D" id="3.90.180.10">
    <property type="entry name" value="Medium-chain alcohol dehydrogenases, catalytic domain"/>
    <property type="match status" value="1"/>
</dbReference>
<evidence type="ECO:0000256" key="4">
    <source>
        <dbReference type="ARBA" id="ARBA00022833"/>
    </source>
</evidence>
<evidence type="ECO:0000256" key="6">
    <source>
        <dbReference type="RuleBase" id="RU361277"/>
    </source>
</evidence>
<sequence>MRITAAVAEETGAPLQIETLELDPPGPGEVRVRLVATGVCHTDAITRDGHLPLPLPGVLGHEGAGIVEEVGEGVTTVEVGDHVVMGWPFCGECRNCLRGEPRYCAQLGPAVAAGVRFTGPLAGTGAYHREDGSPLSGHFFGQSSFATASIALASSLVKVDPALPLELLGPLACGISTGAGAVLNTARPQPGESIVVFGAGAVGLAAIMAARSTPATTIVAVDLNADRLELARRYGATHVFRAGEGDVDAAIREACGGDPDHVIECTGVIAVVEQAVGLIGMLGTCILVGGAPAGAAFSVEHQPALWGKRIVGTLGGSSTSARLIPALIALHAQGRFPFDELVRFYDLDQVEQAIADSASGEVIKPILRISSV</sequence>
<comment type="cofactor">
    <cofactor evidence="1 6">
        <name>Zn(2+)</name>
        <dbReference type="ChEBI" id="CHEBI:29105"/>
    </cofactor>
</comment>
<reference evidence="8 9" key="1">
    <citation type="submission" date="2018-08" db="EMBL/GenBank/DDBJ databases">
        <title>Microbacterium lemovicicum sp. nov., a bacterium isolated from a natural uranium-rich soil.</title>
        <authorList>
            <person name="ORTET P."/>
        </authorList>
    </citation>
    <scope>NUCLEOTIDE SEQUENCE [LARGE SCALE GENOMIC DNA]</scope>
    <source>
        <strain evidence="8 9">Viu22</strain>
    </source>
</reference>
<evidence type="ECO:0000313" key="9">
    <source>
        <dbReference type="Proteomes" id="UP000276888"/>
    </source>
</evidence>
<dbReference type="Proteomes" id="UP000276888">
    <property type="component" value="Chromosome"/>
</dbReference>
<dbReference type="GO" id="GO:0008270">
    <property type="term" value="F:zinc ion binding"/>
    <property type="evidence" value="ECO:0007669"/>
    <property type="project" value="InterPro"/>
</dbReference>
<organism evidence="8 9">
    <name type="scientific">Microbacterium lemovicicum</name>
    <dbReference type="NCBI Taxonomy" id="1072463"/>
    <lineage>
        <taxon>Bacteria</taxon>
        <taxon>Bacillati</taxon>
        <taxon>Actinomycetota</taxon>
        <taxon>Actinomycetes</taxon>
        <taxon>Micrococcales</taxon>
        <taxon>Microbacteriaceae</taxon>
        <taxon>Microbacterium</taxon>
    </lineage>
</organism>
<evidence type="ECO:0000256" key="1">
    <source>
        <dbReference type="ARBA" id="ARBA00001947"/>
    </source>
</evidence>
<dbReference type="EMBL" id="CP031423">
    <property type="protein sequence ID" value="AZS38471.1"/>
    <property type="molecule type" value="Genomic_DNA"/>
</dbReference>
<keyword evidence="5 8" id="KW-0560">Oxidoreductase</keyword>
<evidence type="ECO:0000256" key="3">
    <source>
        <dbReference type="ARBA" id="ARBA00022723"/>
    </source>
</evidence>
<dbReference type="AlphaFoldDB" id="A0A3Q9J0M1"/>
<accession>A0A3Q9J0M1</accession>
<dbReference type="KEGG" id="mlv:CVS47_03128"/>
<dbReference type="Gene3D" id="3.40.50.720">
    <property type="entry name" value="NAD(P)-binding Rossmann-like Domain"/>
    <property type="match status" value="1"/>
</dbReference>
<dbReference type="OrthoDB" id="334894at2"/>
<dbReference type="InterPro" id="IPR020843">
    <property type="entry name" value="ER"/>
</dbReference>
<proteinExistence type="inferred from homology"/>
<name>A0A3Q9J0M1_9MICO</name>
<comment type="similarity">
    <text evidence="2 6">Belongs to the zinc-containing alcohol dehydrogenase family.</text>
</comment>
<dbReference type="Pfam" id="PF08240">
    <property type="entry name" value="ADH_N"/>
    <property type="match status" value="1"/>
</dbReference>
<keyword evidence="3 6" id="KW-0479">Metal-binding</keyword>
<dbReference type="InterPro" id="IPR036291">
    <property type="entry name" value="NAD(P)-bd_dom_sf"/>
</dbReference>
<dbReference type="PANTHER" id="PTHR43350">
    <property type="entry name" value="NAD-DEPENDENT ALCOHOL DEHYDROGENASE"/>
    <property type="match status" value="1"/>
</dbReference>
<dbReference type="GO" id="GO:0018456">
    <property type="term" value="F:aryl-alcohol dehydrogenase (NAD+) activity"/>
    <property type="evidence" value="ECO:0007669"/>
    <property type="project" value="UniProtKB-EC"/>
</dbReference>
<dbReference type="PROSITE" id="PS00059">
    <property type="entry name" value="ADH_ZINC"/>
    <property type="match status" value="1"/>
</dbReference>
<evidence type="ECO:0000256" key="5">
    <source>
        <dbReference type="ARBA" id="ARBA00023002"/>
    </source>
</evidence>
<dbReference type="EC" id="1.1.1.90" evidence="8"/>
<dbReference type="PANTHER" id="PTHR43350:SF17">
    <property type="entry name" value="NAD-DEPENDENT ALCOHOL DEHYDROGENASE"/>
    <property type="match status" value="1"/>
</dbReference>
<keyword evidence="4 6" id="KW-0862">Zinc</keyword>
<keyword evidence="9" id="KW-1185">Reference proteome</keyword>
<evidence type="ECO:0000259" key="7">
    <source>
        <dbReference type="SMART" id="SM00829"/>
    </source>
</evidence>
<protein>
    <submittedName>
        <fullName evidence="8">Aryl-alcohol dehydrogenase</fullName>
        <ecNumber evidence="8">1.1.1.90</ecNumber>
    </submittedName>
</protein>
<gene>
    <name evidence="8" type="primary">xylB_3</name>
    <name evidence="8" type="ORF">CVS47_03128</name>
</gene>
<evidence type="ECO:0000313" key="8">
    <source>
        <dbReference type="EMBL" id="AZS38471.1"/>
    </source>
</evidence>
<dbReference type="SMART" id="SM00829">
    <property type="entry name" value="PKS_ER"/>
    <property type="match status" value="1"/>
</dbReference>
<dbReference type="SUPFAM" id="SSF51735">
    <property type="entry name" value="NAD(P)-binding Rossmann-fold domains"/>
    <property type="match status" value="1"/>
</dbReference>
<dbReference type="SUPFAM" id="SSF50129">
    <property type="entry name" value="GroES-like"/>
    <property type="match status" value="1"/>
</dbReference>